<keyword evidence="2" id="KW-1185">Reference proteome</keyword>
<evidence type="ECO:0000313" key="1">
    <source>
        <dbReference type="EMBL" id="KAL3625083.1"/>
    </source>
</evidence>
<proteinExistence type="predicted"/>
<evidence type="ECO:0000313" key="2">
    <source>
        <dbReference type="Proteomes" id="UP001632038"/>
    </source>
</evidence>
<dbReference type="AlphaFoldDB" id="A0ABD3C6E8"/>
<sequence length="42" mass="4754">MYDKAHLRHELDEKGIGKLVIVRSTSSSPFVPNLPPIRVHTD</sequence>
<gene>
    <name evidence="1" type="ORF">CASFOL_031751</name>
</gene>
<reference evidence="2" key="1">
    <citation type="journal article" date="2024" name="IScience">
        <title>Strigolactones Initiate the Formation of Haustorium-like Structures in Castilleja.</title>
        <authorList>
            <person name="Buerger M."/>
            <person name="Peterson D."/>
            <person name="Chory J."/>
        </authorList>
    </citation>
    <scope>NUCLEOTIDE SEQUENCE [LARGE SCALE GENOMIC DNA]</scope>
</reference>
<dbReference type="Proteomes" id="UP001632038">
    <property type="component" value="Unassembled WGS sequence"/>
</dbReference>
<dbReference type="EMBL" id="JAVIJP010000053">
    <property type="protein sequence ID" value="KAL3625083.1"/>
    <property type="molecule type" value="Genomic_DNA"/>
</dbReference>
<organism evidence="1 2">
    <name type="scientific">Castilleja foliolosa</name>
    <dbReference type="NCBI Taxonomy" id="1961234"/>
    <lineage>
        <taxon>Eukaryota</taxon>
        <taxon>Viridiplantae</taxon>
        <taxon>Streptophyta</taxon>
        <taxon>Embryophyta</taxon>
        <taxon>Tracheophyta</taxon>
        <taxon>Spermatophyta</taxon>
        <taxon>Magnoliopsida</taxon>
        <taxon>eudicotyledons</taxon>
        <taxon>Gunneridae</taxon>
        <taxon>Pentapetalae</taxon>
        <taxon>asterids</taxon>
        <taxon>lamiids</taxon>
        <taxon>Lamiales</taxon>
        <taxon>Orobanchaceae</taxon>
        <taxon>Pedicularideae</taxon>
        <taxon>Castillejinae</taxon>
        <taxon>Castilleja</taxon>
    </lineage>
</organism>
<accession>A0ABD3C6E8</accession>
<protein>
    <submittedName>
        <fullName evidence="1">Uncharacterized protein</fullName>
    </submittedName>
</protein>
<name>A0ABD3C6E8_9LAMI</name>
<comment type="caution">
    <text evidence="1">The sequence shown here is derived from an EMBL/GenBank/DDBJ whole genome shotgun (WGS) entry which is preliminary data.</text>
</comment>